<name>A0A6A6Z346_9PEZI</name>
<dbReference type="GeneID" id="54455886"/>
<reference evidence="1 3" key="1">
    <citation type="journal article" date="2020" name="Stud. Mycol.">
        <title>101 Dothideomycetes genomes: a test case for predicting lifestyles and emergence of pathogens.</title>
        <authorList>
            <person name="Haridas S."/>
            <person name="Albert R."/>
            <person name="Binder M."/>
            <person name="Bloem J."/>
            <person name="Labutti K."/>
            <person name="Salamov A."/>
            <person name="Andreopoulos B."/>
            <person name="Baker S."/>
            <person name="Barry K."/>
            <person name="Bills G."/>
            <person name="Bluhm B."/>
            <person name="Cannon C."/>
            <person name="Castanera R."/>
            <person name="Culley D."/>
            <person name="Daum C."/>
            <person name="Ezra D."/>
            <person name="Gonzalez J."/>
            <person name="Henrissat B."/>
            <person name="Kuo A."/>
            <person name="Liang C."/>
            <person name="Lipzen A."/>
            <person name="Lutzoni F."/>
            <person name="Magnuson J."/>
            <person name="Mondo S."/>
            <person name="Nolan M."/>
            <person name="Ohm R."/>
            <person name="Pangilinan J."/>
            <person name="Park H.-J."/>
            <person name="Ramirez L."/>
            <person name="Alfaro M."/>
            <person name="Sun H."/>
            <person name="Tritt A."/>
            <person name="Yoshinaga Y."/>
            <person name="Zwiers L.-H."/>
            <person name="Turgeon B."/>
            <person name="Goodwin S."/>
            <person name="Spatafora J."/>
            <person name="Crous P."/>
            <person name="Grigoriev I."/>
        </authorList>
    </citation>
    <scope>NUCLEOTIDE SEQUENCE</scope>
    <source>
        <strain evidence="1 3">CBS 304.34</strain>
    </source>
</reference>
<dbReference type="OrthoDB" id="4161186at2759"/>
<evidence type="ECO:0000313" key="2">
    <source>
        <dbReference type="Proteomes" id="UP000504636"/>
    </source>
</evidence>
<reference evidence="3" key="3">
    <citation type="submission" date="2025-04" db="UniProtKB">
        <authorList>
            <consortium name="RefSeq"/>
        </authorList>
    </citation>
    <scope>IDENTIFICATION</scope>
    <source>
        <strain evidence="3">CBS 304.34</strain>
    </source>
</reference>
<organism evidence="1">
    <name type="scientific">Mytilinidion resinicola</name>
    <dbReference type="NCBI Taxonomy" id="574789"/>
    <lineage>
        <taxon>Eukaryota</taxon>
        <taxon>Fungi</taxon>
        <taxon>Dikarya</taxon>
        <taxon>Ascomycota</taxon>
        <taxon>Pezizomycotina</taxon>
        <taxon>Dothideomycetes</taxon>
        <taxon>Pleosporomycetidae</taxon>
        <taxon>Mytilinidiales</taxon>
        <taxon>Mytilinidiaceae</taxon>
        <taxon>Mytilinidion</taxon>
    </lineage>
</organism>
<sequence>RFIDSIRILGYNNIDIIISALPINRMRFQYPWADNLEHCYIFGLIPFTAQVLGIIETARKYNYSLGVSEDK</sequence>
<evidence type="ECO:0000313" key="1">
    <source>
        <dbReference type="EMBL" id="KAF2815592.1"/>
    </source>
</evidence>
<protein>
    <submittedName>
        <fullName evidence="1 3">Uncharacterized protein</fullName>
    </submittedName>
</protein>
<accession>A0A6A6Z346</accession>
<proteinExistence type="predicted"/>
<dbReference type="Proteomes" id="UP000504636">
    <property type="component" value="Unplaced"/>
</dbReference>
<feature type="non-terminal residue" evidence="1">
    <location>
        <position position="1"/>
    </location>
</feature>
<reference evidence="3" key="2">
    <citation type="submission" date="2020-04" db="EMBL/GenBank/DDBJ databases">
        <authorList>
            <consortium name="NCBI Genome Project"/>
        </authorList>
    </citation>
    <scope>NUCLEOTIDE SEQUENCE</scope>
    <source>
        <strain evidence="3">CBS 304.34</strain>
    </source>
</reference>
<dbReference type="AlphaFoldDB" id="A0A6A6Z346"/>
<evidence type="ECO:0000313" key="3">
    <source>
        <dbReference type="RefSeq" id="XP_033582556.1"/>
    </source>
</evidence>
<keyword evidence="2" id="KW-1185">Reference proteome</keyword>
<dbReference type="RefSeq" id="XP_033582556.1">
    <property type="nucleotide sequence ID" value="XM_033714993.1"/>
</dbReference>
<dbReference type="EMBL" id="MU003693">
    <property type="protein sequence ID" value="KAF2815592.1"/>
    <property type="molecule type" value="Genomic_DNA"/>
</dbReference>
<gene>
    <name evidence="1 3" type="ORF">BDZ99DRAFT_375675</name>
</gene>